<dbReference type="EMBL" id="JAUESC010000387">
    <property type="protein sequence ID" value="KAK0574842.1"/>
    <property type="molecule type" value="Genomic_DNA"/>
</dbReference>
<name>A0AA39VCY8_ACESA</name>
<gene>
    <name evidence="1" type="ORF">LWI29_029983</name>
</gene>
<comment type="caution">
    <text evidence="1">The sequence shown here is derived from an EMBL/GenBank/DDBJ whole genome shotgun (WGS) entry which is preliminary data.</text>
</comment>
<sequence length="110" mass="12517">MTNIYNKLKEMKVEVGDQFLVWQVLESLPSQFDTLKTSYNTHKEVWDLSTMSAIVILIQEEEILKTRKSFSALTVTHDNTAAKKIPIKGITSKNSFKRTKSLSSLLPKQG</sequence>
<evidence type="ECO:0000313" key="1">
    <source>
        <dbReference type="EMBL" id="KAK0574842.1"/>
    </source>
</evidence>
<protein>
    <submittedName>
        <fullName evidence="1">Uncharacterized protein</fullName>
    </submittedName>
</protein>
<reference evidence="1" key="2">
    <citation type="submission" date="2023-06" db="EMBL/GenBank/DDBJ databases">
        <authorList>
            <person name="Swenson N.G."/>
            <person name="Wegrzyn J.L."/>
            <person name="Mcevoy S.L."/>
        </authorList>
    </citation>
    <scope>NUCLEOTIDE SEQUENCE</scope>
    <source>
        <strain evidence="1">NS2018</strain>
        <tissue evidence="1">Leaf</tissue>
    </source>
</reference>
<proteinExistence type="predicted"/>
<dbReference type="Proteomes" id="UP001168877">
    <property type="component" value="Unassembled WGS sequence"/>
</dbReference>
<accession>A0AA39VCY8</accession>
<reference evidence="1" key="1">
    <citation type="journal article" date="2022" name="Plant J.">
        <title>Strategies of tolerance reflected in two North American maple genomes.</title>
        <authorList>
            <person name="McEvoy S.L."/>
            <person name="Sezen U.U."/>
            <person name="Trouern-Trend A."/>
            <person name="McMahon S.M."/>
            <person name="Schaberg P.G."/>
            <person name="Yang J."/>
            <person name="Wegrzyn J.L."/>
            <person name="Swenson N.G."/>
        </authorList>
    </citation>
    <scope>NUCLEOTIDE SEQUENCE</scope>
    <source>
        <strain evidence="1">NS2018</strain>
    </source>
</reference>
<dbReference type="Pfam" id="PF14223">
    <property type="entry name" value="Retrotran_gag_2"/>
    <property type="match status" value="1"/>
</dbReference>
<keyword evidence="2" id="KW-1185">Reference proteome</keyword>
<dbReference type="AlphaFoldDB" id="A0AA39VCY8"/>
<evidence type="ECO:0000313" key="2">
    <source>
        <dbReference type="Proteomes" id="UP001168877"/>
    </source>
</evidence>
<organism evidence="1 2">
    <name type="scientific">Acer saccharum</name>
    <name type="common">Sugar maple</name>
    <dbReference type="NCBI Taxonomy" id="4024"/>
    <lineage>
        <taxon>Eukaryota</taxon>
        <taxon>Viridiplantae</taxon>
        <taxon>Streptophyta</taxon>
        <taxon>Embryophyta</taxon>
        <taxon>Tracheophyta</taxon>
        <taxon>Spermatophyta</taxon>
        <taxon>Magnoliopsida</taxon>
        <taxon>eudicotyledons</taxon>
        <taxon>Gunneridae</taxon>
        <taxon>Pentapetalae</taxon>
        <taxon>rosids</taxon>
        <taxon>malvids</taxon>
        <taxon>Sapindales</taxon>
        <taxon>Sapindaceae</taxon>
        <taxon>Hippocastanoideae</taxon>
        <taxon>Acereae</taxon>
        <taxon>Acer</taxon>
    </lineage>
</organism>